<dbReference type="PATRIC" id="fig|1401685.3.peg.113"/>
<comment type="function">
    <text evidence="2">Responsible for synthesis of pseudouridine from uracil at positions 955, 2504 and 2580 in 23S ribosomal RNA.</text>
</comment>
<keyword evidence="4 7" id="KW-0413">Isomerase</keyword>
<dbReference type="Pfam" id="PF00849">
    <property type="entry name" value="PseudoU_synth_2"/>
    <property type="match status" value="1"/>
</dbReference>
<dbReference type="SUPFAM" id="SSF55120">
    <property type="entry name" value="Pseudouridine synthase"/>
    <property type="match status" value="1"/>
</dbReference>
<dbReference type="InterPro" id="IPR006225">
    <property type="entry name" value="PsdUridine_synth_RluC/D"/>
</dbReference>
<keyword evidence="10" id="KW-1185">Reference proteome</keyword>
<dbReference type="GO" id="GO:0003723">
    <property type="term" value="F:RNA binding"/>
    <property type="evidence" value="ECO:0007669"/>
    <property type="project" value="InterPro"/>
</dbReference>
<evidence type="ECO:0000313" key="9">
    <source>
        <dbReference type="EMBL" id="ETO91708.1"/>
    </source>
</evidence>
<dbReference type="InterPro" id="IPR020103">
    <property type="entry name" value="PsdUridine_synth_cat_dom_sf"/>
</dbReference>
<dbReference type="AlphaFoldDB" id="W2V2R4"/>
<dbReference type="Proteomes" id="UP000018951">
    <property type="component" value="Unassembled WGS sequence"/>
</dbReference>
<proteinExistence type="inferred from homology"/>
<dbReference type="NCBIfam" id="TIGR00005">
    <property type="entry name" value="rluA_subfam"/>
    <property type="match status" value="1"/>
</dbReference>
<sequence length="293" mass="33804">MEERIDLVLSKELNRSRVQIQNFIRDHMVYKISEGNNIPVTKRSLICKEEEEYCILIDNSYNKILPNKINVSDLDIYFEDEYLLVINKPANMVVHSGHGTQDNTLADILVNEYCNLQNKYRPGIVHRLDKDTTGLIIVAKNDDMVRRLSGMIKDKQVTRKYLAITSNTPRSLQGTIDIKIAPSKRQKGAMAVAYHRGIKSVTKYNVLKKYSNHYALLEYRLITGRTHQIRVHMQFIGCPIVGDQMYGTCSRLIDRQALHAYYLQFSHPITGKDITLKCNIPIDMRNLIDAFDN</sequence>
<gene>
    <name evidence="9" type="primary">rluD</name>
    <name evidence="9" type="ORF">P857_880</name>
</gene>
<evidence type="ECO:0000256" key="7">
    <source>
        <dbReference type="RuleBase" id="RU362028"/>
    </source>
</evidence>
<comment type="catalytic activity">
    <reaction evidence="7">
        <text>a uridine in RNA = a pseudouridine in RNA</text>
        <dbReference type="Rhea" id="RHEA:48348"/>
        <dbReference type="Rhea" id="RHEA-COMP:12068"/>
        <dbReference type="Rhea" id="RHEA-COMP:12069"/>
        <dbReference type="ChEBI" id="CHEBI:65314"/>
        <dbReference type="ChEBI" id="CHEBI:65315"/>
    </reaction>
</comment>
<dbReference type="GO" id="GO:0000455">
    <property type="term" value="P:enzyme-directed rRNA pseudouridine synthesis"/>
    <property type="evidence" value="ECO:0007669"/>
    <property type="project" value="TreeGrafter"/>
</dbReference>
<evidence type="ECO:0000256" key="1">
    <source>
        <dbReference type="ARBA" id="ARBA00000381"/>
    </source>
</evidence>
<dbReference type="CDD" id="cd02869">
    <property type="entry name" value="PseudoU_synth_RluA_like"/>
    <property type="match status" value="1"/>
</dbReference>
<comment type="caution">
    <text evidence="9">The sequence shown here is derived from an EMBL/GenBank/DDBJ whole genome shotgun (WGS) entry which is preliminary data.</text>
</comment>
<feature type="active site" evidence="6">
    <location>
        <position position="129"/>
    </location>
</feature>
<reference evidence="9 10" key="1">
    <citation type="journal article" date="2013" name="PLoS ONE">
        <title>Bacterial endosymbiosis in a chordate host: long-term co-evolution and conservation of secondary metabolism.</title>
        <authorList>
            <person name="Kwan J.C."/>
            <person name="Schmidt E.W."/>
        </authorList>
    </citation>
    <scope>NUCLEOTIDE SEQUENCE [LARGE SCALE GENOMIC DNA]</scope>
    <source>
        <strain evidence="10">L6</strain>
    </source>
</reference>
<evidence type="ECO:0000259" key="8">
    <source>
        <dbReference type="Pfam" id="PF00849"/>
    </source>
</evidence>
<dbReference type="PANTHER" id="PTHR21600:SF44">
    <property type="entry name" value="RIBOSOMAL LARGE SUBUNIT PSEUDOURIDINE SYNTHASE D"/>
    <property type="match status" value="1"/>
</dbReference>
<evidence type="ECO:0000256" key="2">
    <source>
        <dbReference type="ARBA" id="ARBA00002876"/>
    </source>
</evidence>
<dbReference type="PANTHER" id="PTHR21600">
    <property type="entry name" value="MITOCHONDRIAL RNA PSEUDOURIDINE SYNTHASE"/>
    <property type="match status" value="1"/>
</dbReference>
<evidence type="ECO:0000256" key="5">
    <source>
        <dbReference type="ARBA" id="ARBA00036882"/>
    </source>
</evidence>
<dbReference type="STRING" id="1401685.P857_880"/>
<dbReference type="PROSITE" id="PS01129">
    <property type="entry name" value="PSI_RLU"/>
    <property type="match status" value="1"/>
</dbReference>
<comment type="catalytic activity">
    <reaction evidence="1">
        <text>uridine(955/2504/2580) in 23S rRNA = pseudouridine(955/2504/2580) in 23S rRNA</text>
        <dbReference type="Rhea" id="RHEA:42528"/>
        <dbReference type="Rhea" id="RHEA-COMP:10099"/>
        <dbReference type="Rhea" id="RHEA-COMP:10100"/>
        <dbReference type="ChEBI" id="CHEBI:65314"/>
        <dbReference type="ChEBI" id="CHEBI:65315"/>
        <dbReference type="EC" id="5.4.99.24"/>
    </reaction>
</comment>
<protein>
    <recommendedName>
        <fullName evidence="7">Pseudouridine synthase</fullName>
        <ecNumber evidence="7">5.4.99.-</ecNumber>
    </recommendedName>
</protein>
<name>W2V2R4_9RICK</name>
<evidence type="ECO:0000256" key="3">
    <source>
        <dbReference type="ARBA" id="ARBA00010876"/>
    </source>
</evidence>
<dbReference type="Gene3D" id="3.30.2350.10">
    <property type="entry name" value="Pseudouridine synthase"/>
    <property type="match status" value="1"/>
</dbReference>
<comment type="catalytic activity">
    <reaction evidence="5">
        <text>uridine(1911/1915/1917) in 23S rRNA = pseudouridine(1911/1915/1917) in 23S rRNA</text>
        <dbReference type="Rhea" id="RHEA:42524"/>
        <dbReference type="Rhea" id="RHEA-COMP:10097"/>
        <dbReference type="Rhea" id="RHEA-COMP:10098"/>
        <dbReference type="ChEBI" id="CHEBI:65314"/>
        <dbReference type="ChEBI" id="CHEBI:65315"/>
        <dbReference type="EC" id="5.4.99.23"/>
    </reaction>
</comment>
<evidence type="ECO:0000313" key="10">
    <source>
        <dbReference type="Proteomes" id="UP000018951"/>
    </source>
</evidence>
<organism evidence="9 10">
    <name type="scientific">Candidatus Xenolissoclinum pacificiensis L6</name>
    <dbReference type="NCBI Taxonomy" id="1401685"/>
    <lineage>
        <taxon>Bacteria</taxon>
        <taxon>Pseudomonadati</taxon>
        <taxon>Pseudomonadota</taxon>
        <taxon>Alphaproteobacteria</taxon>
        <taxon>Rickettsiales</taxon>
        <taxon>Anaplasmataceae</taxon>
        <taxon>Candidatus Xenolissoclinum</taxon>
    </lineage>
</organism>
<dbReference type="EC" id="5.4.99.-" evidence="7"/>
<evidence type="ECO:0000256" key="6">
    <source>
        <dbReference type="PIRSR" id="PIRSR606225-1"/>
    </source>
</evidence>
<comment type="similarity">
    <text evidence="3 7">Belongs to the pseudouridine synthase RluA family.</text>
</comment>
<dbReference type="GO" id="GO:0160140">
    <property type="term" value="F:23S rRNA pseudouridine(1911/1915/1917) synthase activity"/>
    <property type="evidence" value="ECO:0007669"/>
    <property type="project" value="UniProtKB-EC"/>
</dbReference>
<feature type="domain" description="Pseudouridine synthase RsuA/RluA-like" evidence="8">
    <location>
        <begin position="82"/>
        <end position="234"/>
    </location>
</feature>
<dbReference type="EMBL" id="AXCJ01000001">
    <property type="protein sequence ID" value="ETO91708.1"/>
    <property type="molecule type" value="Genomic_DNA"/>
</dbReference>
<accession>W2V2R4</accession>
<dbReference type="InterPro" id="IPR050188">
    <property type="entry name" value="RluA_PseudoU_synthase"/>
</dbReference>
<dbReference type="InterPro" id="IPR006145">
    <property type="entry name" value="PsdUridine_synth_RsuA/RluA"/>
</dbReference>
<dbReference type="InterPro" id="IPR006224">
    <property type="entry name" value="PsdUridine_synth_RluA-like_CS"/>
</dbReference>
<evidence type="ECO:0000256" key="4">
    <source>
        <dbReference type="ARBA" id="ARBA00023235"/>
    </source>
</evidence>